<dbReference type="RefSeq" id="WP_007921037.1">
    <property type="nucleotide sequence ID" value="NZ_ADVG01000004.1"/>
</dbReference>
<organism evidence="1 2">
    <name type="scientific">Ktedonobacter racemifer DSM 44963</name>
    <dbReference type="NCBI Taxonomy" id="485913"/>
    <lineage>
        <taxon>Bacteria</taxon>
        <taxon>Bacillati</taxon>
        <taxon>Chloroflexota</taxon>
        <taxon>Ktedonobacteria</taxon>
        <taxon>Ktedonobacterales</taxon>
        <taxon>Ktedonobacteraceae</taxon>
        <taxon>Ktedonobacter</taxon>
    </lineage>
</organism>
<dbReference type="EMBL" id="ADVG01000004">
    <property type="protein sequence ID" value="EFH82704.1"/>
    <property type="molecule type" value="Genomic_DNA"/>
</dbReference>
<dbReference type="Proteomes" id="UP000004508">
    <property type="component" value="Unassembled WGS sequence"/>
</dbReference>
<comment type="caution">
    <text evidence="1">The sequence shown here is derived from an EMBL/GenBank/DDBJ whole genome shotgun (WGS) entry which is preliminary data.</text>
</comment>
<evidence type="ECO:0000313" key="1">
    <source>
        <dbReference type="EMBL" id="EFH82704.1"/>
    </source>
</evidence>
<reference evidence="1 2" key="1">
    <citation type="journal article" date="2011" name="Stand. Genomic Sci.">
        <title>Non-contiguous finished genome sequence and contextual data of the filamentous soil bacterium Ktedonobacter racemifer type strain (SOSP1-21).</title>
        <authorList>
            <person name="Chang Y.J."/>
            <person name="Land M."/>
            <person name="Hauser L."/>
            <person name="Chertkov O."/>
            <person name="Del Rio T.G."/>
            <person name="Nolan M."/>
            <person name="Copeland A."/>
            <person name="Tice H."/>
            <person name="Cheng J.F."/>
            <person name="Lucas S."/>
            <person name="Han C."/>
            <person name="Goodwin L."/>
            <person name="Pitluck S."/>
            <person name="Ivanova N."/>
            <person name="Ovchinikova G."/>
            <person name="Pati A."/>
            <person name="Chen A."/>
            <person name="Palaniappan K."/>
            <person name="Mavromatis K."/>
            <person name="Liolios K."/>
            <person name="Brettin T."/>
            <person name="Fiebig A."/>
            <person name="Rohde M."/>
            <person name="Abt B."/>
            <person name="Goker M."/>
            <person name="Detter J.C."/>
            <person name="Woyke T."/>
            <person name="Bristow J."/>
            <person name="Eisen J.A."/>
            <person name="Markowitz V."/>
            <person name="Hugenholtz P."/>
            <person name="Kyrpides N.C."/>
            <person name="Klenk H.P."/>
            <person name="Lapidus A."/>
        </authorList>
    </citation>
    <scope>NUCLEOTIDE SEQUENCE [LARGE SCALE GENOMIC DNA]</scope>
    <source>
        <strain evidence="2">DSM 44963</strain>
    </source>
</reference>
<protein>
    <submittedName>
        <fullName evidence="1">Uncharacterized protein</fullName>
    </submittedName>
</protein>
<keyword evidence="2" id="KW-1185">Reference proteome</keyword>
<gene>
    <name evidence="1" type="ORF">Krac_3542</name>
</gene>
<dbReference type="AlphaFoldDB" id="D6U1R0"/>
<dbReference type="InParanoid" id="D6U1R0"/>
<name>D6U1R0_KTERA</name>
<dbReference type="STRING" id="485913.Krac_3542"/>
<accession>D6U1R0</accession>
<proteinExistence type="predicted"/>
<evidence type="ECO:0000313" key="2">
    <source>
        <dbReference type="Proteomes" id="UP000004508"/>
    </source>
</evidence>
<sequence>MAQFDQRGQKITGSQYNAGRDINWGTVQSPVDLVSELEKLKEEVNQAQQNSLLDKKKATDVEYQITKAIQEAEESHPDKKTIVDHLKTAKSFLDGIATVGGLITTIAGAIEAVQKLFS</sequence>